<evidence type="ECO:0000313" key="3">
    <source>
        <dbReference type="Proteomes" id="UP000662074"/>
    </source>
</evidence>
<dbReference type="Pfam" id="PF03544">
    <property type="entry name" value="TonB_C"/>
    <property type="match status" value="1"/>
</dbReference>
<accession>A0A917J8P8</accession>
<protein>
    <recommendedName>
        <fullName evidence="1">TonB C-terminal domain-containing protein</fullName>
    </recommendedName>
</protein>
<proteinExistence type="predicted"/>
<dbReference type="InterPro" id="IPR051045">
    <property type="entry name" value="TonB-dependent_transducer"/>
</dbReference>
<evidence type="ECO:0000259" key="1">
    <source>
        <dbReference type="Pfam" id="PF03544"/>
    </source>
</evidence>
<reference evidence="2" key="2">
    <citation type="submission" date="2020-09" db="EMBL/GenBank/DDBJ databases">
        <authorList>
            <person name="Sun Q."/>
            <person name="Sedlacek I."/>
        </authorList>
    </citation>
    <scope>NUCLEOTIDE SEQUENCE</scope>
    <source>
        <strain evidence="2">CCM 8711</strain>
    </source>
</reference>
<name>A0A917J8P8_9SPHI</name>
<keyword evidence="3" id="KW-1185">Reference proteome</keyword>
<dbReference type="GO" id="GO:0055085">
    <property type="term" value="P:transmembrane transport"/>
    <property type="evidence" value="ECO:0007669"/>
    <property type="project" value="InterPro"/>
</dbReference>
<gene>
    <name evidence="2" type="ORF">GCM10011425_05610</name>
</gene>
<dbReference type="RefSeq" id="WP_188413585.1">
    <property type="nucleotide sequence ID" value="NZ_BMDO01000001.1"/>
</dbReference>
<organism evidence="2 3">
    <name type="scientific">Mucilaginibacter galii</name>
    <dbReference type="NCBI Taxonomy" id="2005073"/>
    <lineage>
        <taxon>Bacteria</taxon>
        <taxon>Pseudomonadati</taxon>
        <taxon>Bacteroidota</taxon>
        <taxon>Sphingobacteriia</taxon>
        <taxon>Sphingobacteriales</taxon>
        <taxon>Sphingobacteriaceae</taxon>
        <taxon>Mucilaginibacter</taxon>
    </lineage>
</organism>
<reference evidence="2" key="1">
    <citation type="journal article" date="2014" name="Int. J. Syst. Evol. Microbiol.">
        <title>Complete genome sequence of Corynebacterium casei LMG S-19264T (=DSM 44701T), isolated from a smear-ripened cheese.</title>
        <authorList>
            <consortium name="US DOE Joint Genome Institute (JGI-PGF)"/>
            <person name="Walter F."/>
            <person name="Albersmeier A."/>
            <person name="Kalinowski J."/>
            <person name="Ruckert C."/>
        </authorList>
    </citation>
    <scope>NUCLEOTIDE SEQUENCE</scope>
    <source>
        <strain evidence="2">CCM 8711</strain>
    </source>
</reference>
<sequence>MKKHQLSLAFSFITATICFSLISSIVKAQVIRIDEPITKPVDKKLSKKEADTAVFTSVEELPEFPGGYQKLLPFINKNLNKSKTEKTGRIIITFVVEKDGSLSDLRAIGRIFDQEAANEAIRVLKLSPKWNPGKQNGKPVRVQYTVPIVFS</sequence>
<comment type="caution">
    <text evidence="2">The sequence shown here is derived from an EMBL/GenBank/DDBJ whole genome shotgun (WGS) entry which is preliminary data.</text>
</comment>
<dbReference type="PANTHER" id="PTHR33446:SF2">
    <property type="entry name" value="PROTEIN TONB"/>
    <property type="match status" value="1"/>
</dbReference>
<dbReference type="SUPFAM" id="SSF74653">
    <property type="entry name" value="TolA/TonB C-terminal domain"/>
    <property type="match status" value="1"/>
</dbReference>
<dbReference type="GO" id="GO:0031992">
    <property type="term" value="F:energy transducer activity"/>
    <property type="evidence" value="ECO:0007669"/>
    <property type="project" value="TreeGrafter"/>
</dbReference>
<evidence type="ECO:0000313" key="2">
    <source>
        <dbReference type="EMBL" id="GGI49349.1"/>
    </source>
</evidence>
<dbReference type="GO" id="GO:0098797">
    <property type="term" value="C:plasma membrane protein complex"/>
    <property type="evidence" value="ECO:0007669"/>
    <property type="project" value="TreeGrafter"/>
</dbReference>
<dbReference type="Proteomes" id="UP000662074">
    <property type="component" value="Unassembled WGS sequence"/>
</dbReference>
<feature type="domain" description="TonB C-terminal" evidence="1">
    <location>
        <begin position="83"/>
        <end position="150"/>
    </location>
</feature>
<dbReference type="EMBL" id="BMDO01000001">
    <property type="protein sequence ID" value="GGI49349.1"/>
    <property type="molecule type" value="Genomic_DNA"/>
</dbReference>
<dbReference type="InterPro" id="IPR037682">
    <property type="entry name" value="TonB_C"/>
</dbReference>
<dbReference type="PANTHER" id="PTHR33446">
    <property type="entry name" value="PROTEIN TONB-RELATED"/>
    <property type="match status" value="1"/>
</dbReference>
<dbReference type="AlphaFoldDB" id="A0A917J8P8"/>
<dbReference type="Gene3D" id="3.30.1150.10">
    <property type="match status" value="1"/>
</dbReference>